<dbReference type="AlphaFoldDB" id="A0A1Y2H9Z4"/>
<keyword evidence="3" id="KW-1185">Reference proteome</keyword>
<dbReference type="Proteomes" id="UP000193411">
    <property type="component" value="Unassembled WGS sequence"/>
</dbReference>
<gene>
    <name evidence="2" type="ORF">BCR44DRAFT_236380</name>
</gene>
<evidence type="ECO:0000313" key="2">
    <source>
        <dbReference type="EMBL" id="ORZ29862.1"/>
    </source>
</evidence>
<comment type="caution">
    <text evidence="2">The sequence shown here is derived from an EMBL/GenBank/DDBJ whole genome shotgun (WGS) entry which is preliminary data.</text>
</comment>
<proteinExistence type="predicted"/>
<feature type="region of interest" description="Disordered" evidence="1">
    <location>
        <begin position="148"/>
        <end position="183"/>
    </location>
</feature>
<accession>A0A1Y2H9Z4</accession>
<evidence type="ECO:0000313" key="3">
    <source>
        <dbReference type="Proteomes" id="UP000193411"/>
    </source>
</evidence>
<feature type="region of interest" description="Disordered" evidence="1">
    <location>
        <begin position="17"/>
        <end position="38"/>
    </location>
</feature>
<feature type="compositionally biased region" description="Basic and acidic residues" evidence="1">
    <location>
        <begin position="148"/>
        <end position="161"/>
    </location>
</feature>
<organism evidence="2 3">
    <name type="scientific">Catenaria anguillulae PL171</name>
    <dbReference type="NCBI Taxonomy" id="765915"/>
    <lineage>
        <taxon>Eukaryota</taxon>
        <taxon>Fungi</taxon>
        <taxon>Fungi incertae sedis</taxon>
        <taxon>Blastocladiomycota</taxon>
        <taxon>Blastocladiomycetes</taxon>
        <taxon>Blastocladiales</taxon>
        <taxon>Catenariaceae</taxon>
        <taxon>Catenaria</taxon>
    </lineage>
</organism>
<reference evidence="2 3" key="1">
    <citation type="submission" date="2016-07" db="EMBL/GenBank/DDBJ databases">
        <title>Pervasive Adenine N6-methylation of Active Genes in Fungi.</title>
        <authorList>
            <consortium name="DOE Joint Genome Institute"/>
            <person name="Mondo S.J."/>
            <person name="Dannebaum R.O."/>
            <person name="Kuo R.C."/>
            <person name="Labutti K."/>
            <person name="Haridas S."/>
            <person name="Kuo A."/>
            <person name="Salamov A."/>
            <person name="Ahrendt S.R."/>
            <person name="Lipzen A."/>
            <person name="Sullivan W."/>
            <person name="Andreopoulos W.B."/>
            <person name="Clum A."/>
            <person name="Lindquist E."/>
            <person name="Daum C."/>
            <person name="Ramamoorthy G.K."/>
            <person name="Gryganskyi A."/>
            <person name="Culley D."/>
            <person name="Magnuson J.K."/>
            <person name="James T.Y."/>
            <person name="O'Malley M.A."/>
            <person name="Stajich J.E."/>
            <person name="Spatafora J.W."/>
            <person name="Visel A."/>
            <person name="Grigoriev I.V."/>
        </authorList>
    </citation>
    <scope>NUCLEOTIDE SEQUENCE [LARGE SCALE GENOMIC DNA]</scope>
    <source>
        <strain evidence="2 3">PL171</strain>
    </source>
</reference>
<sequence>MAARSATQQDLRLVALRTTRSPASSSPAGTAGQGSQRMTLRARAGHGSTVEAANALFGSIDQSVQQATSAFLRSLEQVVDAGHGTTAPATAGGAAMVGRAGSPVDMEDDGTFARDYTSMADVAIGSAAQPAEDDDDFAAVAGQFGWTEDERGWVPPNEREQVSQPLERPATASAALAAQPPAPRTPTRQVIVIQSSLVGPITIMSSPAALRHGPAAQKVKKCLAPPPRFCSAASSRGPISLPHFCHLHVSPCVFSSCVSSLSVFCLATDLRADAIFLLPIFSCMYVLCLVDYTLSSCRHLDCAALCQLHCFIAWMLPATLDVQQSSFIKRTGQSPPIFASVT</sequence>
<feature type="compositionally biased region" description="Low complexity" evidence="1">
    <location>
        <begin position="17"/>
        <end position="36"/>
    </location>
</feature>
<dbReference type="EMBL" id="MCFL01000123">
    <property type="protein sequence ID" value="ORZ29862.1"/>
    <property type="molecule type" value="Genomic_DNA"/>
</dbReference>
<evidence type="ECO:0000256" key="1">
    <source>
        <dbReference type="SAM" id="MobiDB-lite"/>
    </source>
</evidence>
<feature type="compositionally biased region" description="Low complexity" evidence="1">
    <location>
        <begin position="168"/>
        <end position="179"/>
    </location>
</feature>
<protein>
    <submittedName>
        <fullName evidence="2">Uncharacterized protein</fullName>
    </submittedName>
</protein>
<name>A0A1Y2H9Z4_9FUNG</name>